<protein>
    <submittedName>
        <fullName evidence="4">Isopropylmalate/homocitrate/citramalate synthases</fullName>
    </submittedName>
</protein>
<feature type="domain" description="Pyruvate carboxyltransferase" evidence="3">
    <location>
        <begin position="59"/>
        <end position="329"/>
    </location>
</feature>
<dbReference type="AlphaFoldDB" id="A0A1I4TPZ7"/>
<name>A0A1I4TPZ7_9BACT</name>
<dbReference type="STRING" id="39841.SAMN05660836_01454"/>
<evidence type="ECO:0000313" key="4">
    <source>
        <dbReference type="EMBL" id="SFM78822.1"/>
    </source>
</evidence>
<dbReference type="Gene3D" id="3.20.20.70">
    <property type="entry name" value="Aldolase class I"/>
    <property type="match status" value="1"/>
</dbReference>
<dbReference type="Pfam" id="PF22673">
    <property type="entry name" value="MCP-like_PDC_1"/>
    <property type="match status" value="1"/>
</dbReference>
<dbReference type="PANTHER" id="PTHR42880">
    <property type="entry name" value="HOMOCITRATE SYNTHASE"/>
    <property type="match status" value="1"/>
</dbReference>
<proteinExistence type="inferred from homology"/>
<dbReference type="InterPro" id="IPR013785">
    <property type="entry name" value="Aldolase_TIM"/>
</dbReference>
<gene>
    <name evidence="4" type="ORF">SAMN05660836_01454</name>
</gene>
<dbReference type="PANTHER" id="PTHR42880:SF1">
    <property type="entry name" value="ISOPROPYLMALATE_HOMOCITRATE_CITRAMALATE SYNTHASE FAMILY PROTEIN"/>
    <property type="match status" value="1"/>
</dbReference>
<dbReference type="CDD" id="cd18773">
    <property type="entry name" value="PDC1_HK_sensor"/>
    <property type="match status" value="1"/>
</dbReference>
<dbReference type="InterPro" id="IPR029151">
    <property type="entry name" value="Sensor-like_sf"/>
</dbReference>
<dbReference type="EMBL" id="FOUU01000004">
    <property type="protein sequence ID" value="SFM78822.1"/>
    <property type="molecule type" value="Genomic_DNA"/>
</dbReference>
<dbReference type="SUPFAM" id="SSF103190">
    <property type="entry name" value="Sensory domain-like"/>
    <property type="match status" value="1"/>
</dbReference>
<dbReference type="GO" id="GO:0016740">
    <property type="term" value="F:transferase activity"/>
    <property type="evidence" value="ECO:0007669"/>
    <property type="project" value="UniProtKB-KW"/>
</dbReference>
<dbReference type="OrthoDB" id="9804858at2"/>
<dbReference type="CDD" id="cd07947">
    <property type="entry name" value="DRE_TIM_Re_CS"/>
    <property type="match status" value="1"/>
</dbReference>
<evidence type="ECO:0000313" key="5">
    <source>
        <dbReference type="Proteomes" id="UP000199611"/>
    </source>
</evidence>
<keyword evidence="5" id="KW-1185">Reference proteome</keyword>
<dbReference type="Proteomes" id="UP000199611">
    <property type="component" value="Unassembled WGS sequence"/>
</dbReference>
<dbReference type="PROSITE" id="PS50991">
    <property type="entry name" value="PYR_CT"/>
    <property type="match status" value="1"/>
</dbReference>
<evidence type="ECO:0000256" key="1">
    <source>
        <dbReference type="ARBA" id="ARBA00006154"/>
    </source>
</evidence>
<keyword evidence="2" id="KW-0808">Transferase</keyword>
<dbReference type="Pfam" id="PF00682">
    <property type="entry name" value="HMGL-like"/>
    <property type="match status" value="1"/>
</dbReference>
<accession>A0A1I4TPZ7</accession>
<dbReference type="InterPro" id="IPR000891">
    <property type="entry name" value="PYR_CT"/>
</dbReference>
<dbReference type="Gene3D" id="3.30.450.20">
    <property type="entry name" value="PAS domain"/>
    <property type="match status" value="1"/>
</dbReference>
<evidence type="ECO:0000259" key="3">
    <source>
        <dbReference type="PROSITE" id="PS50991"/>
    </source>
</evidence>
<reference evidence="4 5" key="1">
    <citation type="submission" date="2016-10" db="EMBL/GenBank/DDBJ databases">
        <authorList>
            <person name="de Groot N.N."/>
        </authorList>
    </citation>
    <scope>NUCLEOTIDE SEQUENCE [LARGE SCALE GENOMIC DNA]</scope>
    <source>
        <strain evidence="4 5">DSM 9990</strain>
    </source>
</reference>
<organism evidence="4 5">
    <name type="scientific">Thermodesulforhabdus norvegica</name>
    <dbReference type="NCBI Taxonomy" id="39841"/>
    <lineage>
        <taxon>Bacteria</taxon>
        <taxon>Pseudomonadati</taxon>
        <taxon>Thermodesulfobacteriota</taxon>
        <taxon>Syntrophobacteria</taxon>
        <taxon>Syntrophobacterales</taxon>
        <taxon>Thermodesulforhabdaceae</taxon>
        <taxon>Thermodesulforhabdus</taxon>
    </lineage>
</organism>
<evidence type="ECO:0000256" key="2">
    <source>
        <dbReference type="ARBA" id="ARBA00022679"/>
    </source>
</evidence>
<dbReference type="RefSeq" id="WP_093394629.1">
    <property type="nucleotide sequence ID" value="NZ_FOUU01000004.1"/>
</dbReference>
<sequence>MARWNPRKRLLDHEHSKFWRYDLRDVEEPNLLREIFPYDEVPKIDFDHKLEPLDPAEDMFITDTTFRDGQQARPPYTVDQIVRIFDFLHRLSGPRGVIRQTEFFLYTKKDREAVERCRAKGYRYPEITAWIRARKEDLQLVLDMEIEETGLLTSVSDYHIFLKLGKTRREAMNDYLDVVRAALEKGIRPRCHFEDVTRADIYGFCIPFAIELMKLREESGVDIKIRLCDTLGFGVTYPGAALPRSVPKLVRAFIDEAGVPGHLLEWHGHNDFHKVLINATTAWLYGCSGANGTLLGFGERTGNAPVEGLIMEYISLRGTTDGIDTTVITEIAEYFEKELNYAIPAKYPFVGEDFNATAAGIHVDGIIKNPEIYNIFDTEKILKRPITITITDKSGIAGIVYWVNQRLKLEGDRKLDKRHPGIQKIYKRVMEEYEKGRNTSISKEELEKWARRYLPEYFESEFDLLKQRARSLAAHLIEEVVENEAIRSMDPERQEPVLRTLLELNPFIQYAYVTDAEGRRITRNITHIVDKAKYEKAQVGEDLSDRPWFIEPMRTGKVHVTDFYTSRYTGALCITVSAPIRNEKDEIVGVLGVDIRFEDLARMEERASR</sequence>
<comment type="similarity">
    <text evidence="1">Belongs to the alpha-IPM synthase/homocitrate synthase family.</text>
</comment>
<dbReference type="SUPFAM" id="SSF51569">
    <property type="entry name" value="Aldolase"/>
    <property type="match status" value="1"/>
</dbReference>